<evidence type="ECO:0000313" key="1">
    <source>
        <dbReference type="EMBL" id="KAG0139801.1"/>
    </source>
</evidence>
<sequence>MSTYSTPRGQLDRPKTVDCQRPRVVDRLWRVDRPQKDTRMDHVRTVDPNHHHIDLNLLTAIQACIEGSSGGPVKPKSLLASPRGHAVALTALLCIAAPNLAMPQVTASQPPCHEVTATSHSPEIAHPGKLKKNPYRSKLVRYRIWDQIPLDGR</sequence>
<dbReference type="Proteomes" id="UP000886653">
    <property type="component" value="Unassembled WGS sequence"/>
</dbReference>
<reference evidence="1" key="1">
    <citation type="submission" date="2013-11" db="EMBL/GenBank/DDBJ databases">
        <title>Genome sequence of the fusiform rust pathogen reveals effectors for host alternation and coevolution with pine.</title>
        <authorList>
            <consortium name="DOE Joint Genome Institute"/>
            <person name="Smith K."/>
            <person name="Pendleton A."/>
            <person name="Kubisiak T."/>
            <person name="Anderson C."/>
            <person name="Salamov A."/>
            <person name="Aerts A."/>
            <person name="Riley R."/>
            <person name="Clum A."/>
            <person name="Lindquist E."/>
            <person name="Ence D."/>
            <person name="Campbell M."/>
            <person name="Kronenberg Z."/>
            <person name="Feau N."/>
            <person name="Dhillon B."/>
            <person name="Hamelin R."/>
            <person name="Burleigh J."/>
            <person name="Smith J."/>
            <person name="Yandell M."/>
            <person name="Nelson C."/>
            <person name="Grigoriev I."/>
            <person name="Davis J."/>
        </authorList>
    </citation>
    <scope>NUCLEOTIDE SEQUENCE</scope>
    <source>
        <strain evidence="1">G11</strain>
    </source>
</reference>
<comment type="caution">
    <text evidence="1">The sequence shown here is derived from an EMBL/GenBank/DDBJ whole genome shotgun (WGS) entry which is preliminary data.</text>
</comment>
<accession>A0A9P6N9P3</accession>
<keyword evidence="2" id="KW-1185">Reference proteome</keyword>
<proteinExistence type="predicted"/>
<evidence type="ECO:0000313" key="2">
    <source>
        <dbReference type="Proteomes" id="UP000886653"/>
    </source>
</evidence>
<gene>
    <name evidence="1" type="ORF">CROQUDRAFT_101037</name>
</gene>
<name>A0A9P6N9P3_9BASI</name>
<dbReference type="EMBL" id="MU167521">
    <property type="protein sequence ID" value="KAG0139801.1"/>
    <property type="molecule type" value="Genomic_DNA"/>
</dbReference>
<dbReference type="AlphaFoldDB" id="A0A9P6N9P3"/>
<protein>
    <submittedName>
        <fullName evidence="1">Uncharacterized protein</fullName>
    </submittedName>
</protein>
<organism evidence="1 2">
    <name type="scientific">Cronartium quercuum f. sp. fusiforme G11</name>
    <dbReference type="NCBI Taxonomy" id="708437"/>
    <lineage>
        <taxon>Eukaryota</taxon>
        <taxon>Fungi</taxon>
        <taxon>Dikarya</taxon>
        <taxon>Basidiomycota</taxon>
        <taxon>Pucciniomycotina</taxon>
        <taxon>Pucciniomycetes</taxon>
        <taxon>Pucciniales</taxon>
        <taxon>Coleosporiaceae</taxon>
        <taxon>Cronartium</taxon>
    </lineage>
</organism>